<comment type="caution">
    <text evidence="2">The sequence shown here is derived from an EMBL/GenBank/DDBJ whole genome shotgun (WGS) entry which is preliminary data.</text>
</comment>
<name>A0A4S8EZA2_9BURK</name>
<evidence type="ECO:0000313" key="3">
    <source>
        <dbReference type="Proteomes" id="UP000308917"/>
    </source>
</evidence>
<dbReference type="RefSeq" id="WP_136573794.1">
    <property type="nucleotide sequence ID" value="NZ_STFG01000011.1"/>
</dbReference>
<dbReference type="Proteomes" id="UP000308917">
    <property type="component" value="Unassembled WGS sequence"/>
</dbReference>
<dbReference type="OrthoDB" id="9814432at2"/>
<proteinExistence type="predicted"/>
<reference evidence="2 3" key="1">
    <citation type="journal article" date="2015" name="Antonie Van Leeuwenhoek">
        <title>Lampropedia puyangensis sp. nov., isolated from symptomatic bark of Populus ? euramericana canker and emended description of Lampropedia hyalina (Ehrenberg 1832) Lee et al. 2004.</title>
        <authorList>
            <person name="Li Y."/>
            <person name="Wang T."/>
            <person name="Piao C.G."/>
            <person name="Wang L.F."/>
            <person name="Tian G.Z."/>
            <person name="Zhu T.H."/>
            <person name="Guo M.W."/>
        </authorList>
    </citation>
    <scope>NUCLEOTIDE SEQUENCE [LARGE SCALE GENOMIC DNA]</scope>
    <source>
        <strain evidence="2 3">2-bin</strain>
    </source>
</reference>
<dbReference type="EMBL" id="STFG01000011">
    <property type="protein sequence ID" value="THU00270.1"/>
    <property type="molecule type" value="Genomic_DNA"/>
</dbReference>
<sequence length="82" mass="9022">MSKLILTVVVVAVAIGLWRLTRQSARQAQQRKAAKPLRIRQMVRCTVCGAQVDDQFTVMGPKGPQCKEHGLSKGSARHKAKP</sequence>
<feature type="region of interest" description="Disordered" evidence="1">
    <location>
        <begin position="63"/>
        <end position="82"/>
    </location>
</feature>
<evidence type="ECO:0000256" key="1">
    <source>
        <dbReference type="SAM" id="MobiDB-lite"/>
    </source>
</evidence>
<organism evidence="2 3">
    <name type="scientific">Lampropedia puyangensis</name>
    <dbReference type="NCBI Taxonomy" id="1330072"/>
    <lineage>
        <taxon>Bacteria</taxon>
        <taxon>Pseudomonadati</taxon>
        <taxon>Pseudomonadota</taxon>
        <taxon>Betaproteobacteria</taxon>
        <taxon>Burkholderiales</taxon>
        <taxon>Comamonadaceae</taxon>
        <taxon>Lampropedia</taxon>
    </lineage>
</organism>
<evidence type="ECO:0000313" key="2">
    <source>
        <dbReference type="EMBL" id="THU00270.1"/>
    </source>
</evidence>
<keyword evidence="3" id="KW-1185">Reference proteome</keyword>
<dbReference type="AlphaFoldDB" id="A0A4S8EZA2"/>
<protein>
    <submittedName>
        <fullName evidence="2">Uncharacterized protein</fullName>
    </submittedName>
</protein>
<gene>
    <name evidence="2" type="ORF">E9531_10920</name>
</gene>
<accession>A0A4S8EZA2</accession>